<dbReference type="SUPFAM" id="SSF50985">
    <property type="entry name" value="RCC1/BLIP-II"/>
    <property type="match status" value="1"/>
</dbReference>
<protein>
    <submittedName>
        <fullName evidence="2">Uncharacterized protein</fullName>
    </submittedName>
</protein>
<name>A0A7S1GNS8_CYCTE</name>
<organism evidence="2">
    <name type="scientific">Cyclophora tenuis</name>
    <name type="common">Marine diatom</name>
    <dbReference type="NCBI Taxonomy" id="216820"/>
    <lineage>
        <taxon>Eukaryota</taxon>
        <taxon>Sar</taxon>
        <taxon>Stramenopiles</taxon>
        <taxon>Ochrophyta</taxon>
        <taxon>Bacillariophyta</taxon>
        <taxon>Fragilariophyceae</taxon>
        <taxon>Fragilariophycidae</taxon>
        <taxon>Cyclophorales</taxon>
        <taxon>Cyclophoraceae</taxon>
        <taxon>Cyclophora</taxon>
    </lineage>
</organism>
<dbReference type="GO" id="GO:0031267">
    <property type="term" value="F:small GTPase binding"/>
    <property type="evidence" value="ECO:0007669"/>
    <property type="project" value="TreeGrafter"/>
</dbReference>
<dbReference type="PROSITE" id="PS00626">
    <property type="entry name" value="RCC1_2"/>
    <property type="match status" value="1"/>
</dbReference>
<dbReference type="EMBL" id="HBFW01019744">
    <property type="protein sequence ID" value="CAD8941622.1"/>
    <property type="molecule type" value="Transcribed_RNA"/>
</dbReference>
<dbReference type="InterPro" id="IPR028641">
    <property type="entry name" value="RCC2"/>
</dbReference>
<gene>
    <name evidence="2" type="ORF">CTEN0397_LOCUS12688</name>
</gene>
<dbReference type="InterPro" id="IPR000408">
    <property type="entry name" value="Reg_chr_condens"/>
</dbReference>
<evidence type="ECO:0000256" key="1">
    <source>
        <dbReference type="PROSITE-ProRule" id="PRU00235"/>
    </source>
</evidence>
<dbReference type="InterPro" id="IPR009091">
    <property type="entry name" value="RCC1/BLIP-II"/>
</dbReference>
<evidence type="ECO:0000313" key="2">
    <source>
        <dbReference type="EMBL" id="CAD8941622.1"/>
    </source>
</evidence>
<feature type="repeat" description="RCC1" evidence="1">
    <location>
        <begin position="1"/>
        <end position="84"/>
    </location>
</feature>
<dbReference type="PANTHER" id="PTHR46207:SF1">
    <property type="entry name" value="PROTEIN RCC2"/>
    <property type="match status" value="1"/>
</dbReference>
<dbReference type="AlphaFoldDB" id="A0A7S1GNS8"/>
<dbReference type="PROSITE" id="PS50012">
    <property type="entry name" value="RCC1_3"/>
    <property type="match status" value="3"/>
</dbReference>
<sequence length="282" mass="30719">MYTTGSSEFGQLGNGETGEYFVTASKLAFANEKSFVRRTTFCHAPQEKLHTSAGEKPSIVPLSEDIRIGSVACGKHHAIAIEAPCQDKKETPRVFTWGCGNYGCLGHGVQADEYRPRVVGVLRSQKGVRLVRATAGASCSMVLTENGHIYYWGKHRTIGESVMRPQLLVELAHNGHIVTKMGAGAQTVVCSTQHAVTVGWGQGPHGELGLETKKSSAKPQFVPKLDKCRVLDLSCGYGTTYWVVQNDDDDDKKAVKQLPTLSDEAVEQLEQLSENVETNKRG</sequence>
<feature type="repeat" description="RCC1" evidence="1">
    <location>
        <begin position="195"/>
        <end position="246"/>
    </location>
</feature>
<feature type="repeat" description="RCC1" evidence="1">
    <location>
        <begin position="92"/>
        <end position="146"/>
    </location>
</feature>
<proteinExistence type="predicted"/>
<accession>A0A7S1GNS8</accession>
<dbReference type="PANTHER" id="PTHR46207">
    <property type="entry name" value="PROTEIN RCC2"/>
    <property type="match status" value="1"/>
</dbReference>
<dbReference type="Pfam" id="PF00415">
    <property type="entry name" value="RCC1"/>
    <property type="match status" value="2"/>
</dbReference>
<dbReference type="GO" id="GO:0016020">
    <property type="term" value="C:membrane"/>
    <property type="evidence" value="ECO:0007669"/>
    <property type="project" value="TreeGrafter"/>
</dbReference>
<dbReference type="Gene3D" id="2.130.10.30">
    <property type="entry name" value="Regulator of chromosome condensation 1/beta-lactamase-inhibitor protein II"/>
    <property type="match status" value="1"/>
</dbReference>
<reference evidence="2" key="1">
    <citation type="submission" date="2021-01" db="EMBL/GenBank/DDBJ databases">
        <authorList>
            <person name="Corre E."/>
            <person name="Pelletier E."/>
            <person name="Niang G."/>
            <person name="Scheremetjew M."/>
            <person name="Finn R."/>
            <person name="Kale V."/>
            <person name="Holt S."/>
            <person name="Cochrane G."/>
            <person name="Meng A."/>
            <person name="Brown T."/>
            <person name="Cohen L."/>
        </authorList>
    </citation>
    <scope>NUCLEOTIDE SEQUENCE</scope>
    <source>
        <strain evidence="2">ECT3854</strain>
    </source>
</reference>